<feature type="transmembrane region" description="Helical" evidence="1">
    <location>
        <begin position="14"/>
        <end position="34"/>
    </location>
</feature>
<sequence>MFAFFVSPQRVLKLFKYLLTGAMVILVIGTLLAYSLSAVDDLASTCQTAGHAATSINRDRLRDARDGPSALRAGGPFFI</sequence>
<dbReference type="EMBL" id="RCZA01000013">
    <property type="protein sequence ID" value="TPG77971.1"/>
    <property type="molecule type" value="Genomic_DNA"/>
</dbReference>
<gene>
    <name evidence="2" type="ORF">EAH74_27125</name>
</gene>
<evidence type="ECO:0000256" key="1">
    <source>
        <dbReference type="SAM" id="Phobius"/>
    </source>
</evidence>
<proteinExistence type="predicted"/>
<reference evidence="2 3" key="1">
    <citation type="journal article" date="2019" name="Environ. Microbiol.">
        <title>Species interactions and distinct microbial communities in high Arctic permafrost affected cryosols are associated with the CH4 and CO2 gas fluxes.</title>
        <authorList>
            <person name="Altshuler I."/>
            <person name="Hamel J."/>
            <person name="Turney S."/>
            <person name="Magnuson E."/>
            <person name="Levesque R."/>
            <person name="Greer C."/>
            <person name="Whyte L.G."/>
        </authorList>
    </citation>
    <scope>NUCLEOTIDE SEQUENCE [LARGE SCALE GENOMIC DNA]</scope>
    <source>
        <strain evidence="2 3">OWC5</strain>
    </source>
</reference>
<dbReference type="AlphaFoldDB" id="A0A502HTQ3"/>
<name>A0A502HTQ3_9PSED</name>
<evidence type="ECO:0000313" key="2">
    <source>
        <dbReference type="EMBL" id="TPG77971.1"/>
    </source>
</evidence>
<organism evidence="2 3">
    <name type="scientific">Pseudomonas mandelii</name>
    <dbReference type="NCBI Taxonomy" id="75612"/>
    <lineage>
        <taxon>Bacteria</taxon>
        <taxon>Pseudomonadati</taxon>
        <taxon>Pseudomonadota</taxon>
        <taxon>Gammaproteobacteria</taxon>
        <taxon>Pseudomonadales</taxon>
        <taxon>Pseudomonadaceae</taxon>
        <taxon>Pseudomonas</taxon>
    </lineage>
</organism>
<comment type="caution">
    <text evidence="2">The sequence shown here is derived from an EMBL/GenBank/DDBJ whole genome shotgun (WGS) entry which is preliminary data.</text>
</comment>
<dbReference type="Proteomes" id="UP000320914">
    <property type="component" value="Unassembled WGS sequence"/>
</dbReference>
<keyword evidence="1" id="KW-0472">Membrane</keyword>
<accession>A0A502HTQ3</accession>
<evidence type="ECO:0000313" key="3">
    <source>
        <dbReference type="Proteomes" id="UP000320914"/>
    </source>
</evidence>
<keyword evidence="1 2" id="KW-0812">Transmembrane</keyword>
<keyword evidence="1" id="KW-1133">Transmembrane helix</keyword>
<protein>
    <submittedName>
        <fullName evidence="2">Transmembrane sensor/regulator PpyR</fullName>
    </submittedName>
</protein>